<dbReference type="Pfam" id="PF05383">
    <property type="entry name" value="La"/>
    <property type="match status" value="1"/>
</dbReference>
<protein>
    <recommendedName>
        <fullName evidence="4">HTH La-type RNA-binding domain-containing protein</fullName>
    </recommendedName>
</protein>
<evidence type="ECO:0000256" key="2">
    <source>
        <dbReference type="PROSITE-ProRule" id="PRU00332"/>
    </source>
</evidence>
<evidence type="ECO:0000256" key="1">
    <source>
        <dbReference type="ARBA" id="ARBA00022884"/>
    </source>
</evidence>
<feature type="domain" description="HTH La-type RNA-binding" evidence="4">
    <location>
        <begin position="26"/>
        <end position="119"/>
    </location>
</feature>
<dbReference type="EMBL" id="JAJSOW010000108">
    <property type="protein sequence ID" value="KAI9153662.1"/>
    <property type="molecule type" value="Genomic_DNA"/>
</dbReference>
<evidence type="ECO:0000313" key="6">
    <source>
        <dbReference type="Proteomes" id="UP001064489"/>
    </source>
</evidence>
<feature type="region of interest" description="Disordered" evidence="3">
    <location>
        <begin position="98"/>
        <end position="143"/>
    </location>
</feature>
<dbReference type="AlphaFoldDB" id="A0AAD5NE54"/>
<dbReference type="GO" id="GO:0003723">
    <property type="term" value="F:RNA binding"/>
    <property type="evidence" value="ECO:0007669"/>
    <property type="project" value="UniProtKB-UniRule"/>
</dbReference>
<dbReference type="Gene3D" id="1.10.10.10">
    <property type="entry name" value="Winged helix-like DNA-binding domain superfamily/Winged helix DNA-binding domain"/>
    <property type="match status" value="1"/>
</dbReference>
<evidence type="ECO:0000259" key="4">
    <source>
        <dbReference type="PROSITE" id="PS50961"/>
    </source>
</evidence>
<organism evidence="5 6">
    <name type="scientific">Acer negundo</name>
    <name type="common">Box elder</name>
    <dbReference type="NCBI Taxonomy" id="4023"/>
    <lineage>
        <taxon>Eukaryota</taxon>
        <taxon>Viridiplantae</taxon>
        <taxon>Streptophyta</taxon>
        <taxon>Embryophyta</taxon>
        <taxon>Tracheophyta</taxon>
        <taxon>Spermatophyta</taxon>
        <taxon>Magnoliopsida</taxon>
        <taxon>eudicotyledons</taxon>
        <taxon>Gunneridae</taxon>
        <taxon>Pentapetalae</taxon>
        <taxon>rosids</taxon>
        <taxon>malvids</taxon>
        <taxon>Sapindales</taxon>
        <taxon>Sapindaceae</taxon>
        <taxon>Hippocastanoideae</taxon>
        <taxon>Acereae</taxon>
        <taxon>Acer</taxon>
    </lineage>
</organism>
<sequence>MPMKSFRGMPGVPFMPSGPPAAVFVPVPEPHLPALLINQIDYYFSDANLIKDEYLKSNLDEQGWVPIALIAGFPRRKIGGDLLISRLDIHQHPMEISMEGDLPHHEGGRRGEGGITSLSLQRGGSGLPQPRMGEVSPPLFSGS</sequence>
<dbReference type="PANTHER" id="PTHR22792:SF155">
    <property type="entry name" value="LA-RELATED PROTEIN 1C-LIKE"/>
    <property type="match status" value="1"/>
</dbReference>
<feature type="compositionally biased region" description="Basic and acidic residues" evidence="3">
    <location>
        <begin position="101"/>
        <end position="112"/>
    </location>
</feature>
<proteinExistence type="predicted"/>
<dbReference type="InterPro" id="IPR006630">
    <property type="entry name" value="La_HTH"/>
</dbReference>
<name>A0AAD5NE54_ACENE</name>
<dbReference type="CDD" id="cd07323">
    <property type="entry name" value="LAM"/>
    <property type="match status" value="1"/>
</dbReference>
<dbReference type="Proteomes" id="UP001064489">
    <property type="component" value="Chromosome 11"/>
</dbReference>
<dbReference type="InterPro" id="IPR036390">
    <property type="entry name" value="WH_DNA-bd_sf"/>
</dbReference>
<gene>
    <name evidence="5" type="ORF">LWI28_014693</name>
</gene>
<keyword evidence="1 2" id="KW-0694">RNA-binding</keyword>
<dbReference type="InterPro" id="IPR045180">
    <property type="entry name" value="La_dom_prot"/>
</dbReference>
<keyword evidence="6" id="KW-1185">Reference proteome</keyword>
<evidence type="ECO:0000313" key="5">
    <source>
        <dbReference type="EMBL" id="KAI9153662.1"/>
    </source>
</evidence>
<dbReference type="SUPFAM" id="SSF46785">
    <property type="entry name" value="Winged helix' DNA-binding domain"/>
    <property type="match status" value="1"/>
</dbReference>
<reference evidence="5" key="2">
    <citation type="submission" date="2023-02" db="EMBL/GenBank/DDBJ databases">
        <authorList>
            <person name="Swenson N.G."/>
            <person name="Wegrzyn J.L."/>
            <person name="Mcevoy S.L."/>
        </authorList>
    </citation>
    <scope>NUCLEOTIDE SEQUENCE</scope>
    <source>
        <strain evidence="5">91603</strain>
        <tissue evidence="5">Leaf</tissue>
    </source>
</reference>
<reference evidence="5" key="1">
    <citation type="journal article" date="2022" name="Plant J.">
        <title>Strategies of tolerance reflected in two North American maple genomes.</title>
        <authorList>
            <person name="McEvoy S.L."/>
            <person name="Sezen U.U."/>
            <person name="Trouern-Trend A."/>
            <person name="McMahon S.M."/>
            <person name="Schaberg P.G."/>
            <person name="Yang J."/>
            <person name="Wegrzyn J.L."/>
            <person name="Swenson N.G."/>
        </authorList>
    </citation>
    <scope>NUCLEOTIDE SEQUENCE</scope>
    <source>
        <strain evidence="5">91603</strain>
    </source>
</reference>
<evidence type="ECO:0000256" key="3">
    <source>
        <dbReference type="SAM" id="MobiDB-lite"/>
    </source>
</evidence>
<dbReference type="PROSITE" id="PS50961">
    <property type="entry name" value="HTH_LA"/>
    <property type="match status" value="1"/>
</dbReference>
<dbReference type="SMART" id="SM00715">
    <property type="entry name" value="LA"/>
    <property type="match status" value="1"/>
</dbReference>
<comment type="caution">
    <text evidence="5">The sequence shown here is derived from an EMBL/GenBank/DDBJ whole genome shotgun (WGS) entry which is preliminary data.</text>
</comment>
<dbReference type="PANTHER" id="PTHR22792">
    <property type="entry name" value="LUPUS LA PROTEIN-RELATED"/>
    <property type="match status" value="1"/>
</dbReference>
<accession>A0AAD5NE54</accession>
<dbReference type="InterPro" id="IPR036388">
    <property type="entry name" value="WH-like_DNA-bd_sf"/>
</dbReference>